<dbReference type="EC" id="2.7.11.1" evidence="3"/>
<evidence type="ECO:0000256" key="8">
    <source>
        <dbReference type="ARBA" id="ARBA00022741"/>
    </source>
</evidence>
<dbReference type="GO" id="GO:0004674">
    <property type="term" value="F:protein serine/threonine kinase activity"/>
    <property type="evidence" value="ECO:0007669"/>
    <property type="project" value="UniProtKB-KW"/>
</dbReference>
<dbReference type="SUPFAM" id="SSF56112">
    <property type="entry name" value="Protein kinase-like (PK-like)"/>
    <property type="match status" value="1"/>
</dbReference>
<proteinExistence type="inferred from homology"/>
<dbReference type="Gene3D" id="3.30.200.20">
    <property type="entry name" value="Phosphorylase Kinase, domain 1"/>
    <property type="match status" value="1"/>
</dbReference>
<sequence>MEEVIRYLRELLGLENAAVIAVGAEAVLVKGDISGEAVIVKYRLEKSYRHPLLDAHLRMGRTNLEARLLAKAGMLGINVPHVIYIDAQRGILVTSFIRGRRLKEVLDEGADGAMVSELLRQAGFIVAKLHTNGIIHGDLTTSNFIVCDGELWLIDFGLGFFSQRDEDRGTDIHLFYRVLESTHPLIAQQLLKYFLEGYRVAAGEEFTKRVLDRVYDIRLRGRYVSIRRKSL</sequence>
<evidence type="ECO:0000256" key="12">
    <source>
        <dbReference type="ARBA" id="ARBA00047899"/>
    </source>
</evidence>
<keyword evidence="4" id="KW-0723">Serine/threonine-protein kinase</keyword>
<keyword evidence="10" id="KW-0067">ATP-binding</keyword>
<organism evidence="15 16">
    <name type="scientific">Infirmifilum lucidum</name>
    <dbReference type="NCBI Taxonomy" id="2776706"/>
    <lineage>
        <taxon>Archaea</taxon>
        <taxon>Thermoproteota</taxon>
        <taxon>Thermoprotei</taxon>
        <taxon>Thermofilales</taxon>
        <taxon>Thermofilaceae</taxon>
        <taxon>Infirmifilum</taxon>
    </lineage>
</organism>
<dbReference type="GO" id="GO:0046872">
    <property type="term" value="F:metal ion binding"/>
    <property type="evidence" value="ECO:0007669"/>
    <property type="project" value="UniProtKB-KW"/>
</dbReference>
<dbReference type="PROSITE" id="PS00109">
    <property type="entry name" value="PROTEIN_KINASE_TYR"/>
    <property type="match status" value="1"/>
</dbReference>
<keyword evidence="7" id="KW-0479">Metal-binding</keyword>
<evidence type="ECO:0000256" key="10">
    <source>
        <dbReference type="ARBA" id="ARBA00022840"/>
    </source>
</evidence>
<comment type="catalytic activity">
    <reaction evidence="12">
        <text>L-threonyl-[protein] + ATP = O-phospho-L-threonyl-[protein] + ADP + H(+)</text>
        <dbReference type="Rhea" id="RHEA:46608"/>
        <dbReference type="Rhea" id="RHEA-COMP:11060"/>
        <dbReference type="Rhea" id="RHEA-COMP:11605"/>
        <dbReference type="ChEBI" id="CHEBI:15378"/>
        <dbReference type="ChEBI" id="CHEBI:30013"/>
        <dbReference type="ChEBI" id="CHEBI:30616"/>
        <dbReference type="ChEBI" id="CHEBI:61977"/>
        <dbReference type="ChEBI" id="CHEBI:456216"/>
        <dbReference type="EC" id="2.7.11.1"/>
    </reaction>
</comment>
<dbReference type="GO" id="GO:0008033">
    <property type="term" value="P:tRNA processing"/>
    <property type="evidence" value="ECO:0007669"/>
    <property type="project" value="UniProtKB-KW"/>
</dbReference>
<keyword evidence="8" id="KW-0547">Nucleotide-binding</keyword>
<evidence type="ECO:0000259" key="14">
    <source>
        <dbReference type="PROSITE" id="PS50011"/>
    </source>
</evidence>
<keyword evidence="6" id="KW-0819">tRNA processing</keyword>
<keyword evidence="9 15" id="KW-0418">Kinase</keyword>
<evidence type="ECO:0000313" key="15">
    <source>
        <dbReference type="EMBL" id="QOJ78176.1"/>
    </source>
</evidence>
<dbReference type="PROSITE" id="PS50011">
    <property type="entry name" value="PROTEIN_KINASE_DOM"/>
    <property type="match status" value="1"/>
</dbReference>
<evidence type="ECO:0000256" key="11">
    <source>
        <dbReference type="ARBA" id="ARBA00022842"/>
    </source>
</evidence>
<dbReference type="InterPro" id="IPR008266">
    <property type="entry name" value="Tyr_kinase_AS"/>
</dbReference>
<evidence type="ECO:0000256" key="13">
    <source>
        <dbReference type="ARBA" id="ARBA00048679"/>
    </source>
</evidence>
<dbReference type="KEGG" id="thel:IG193_05170"/>
<evidence type="ECO:0000256" key="9">
    <source>
        <dbReference type="ARBA" id="ARBA00022777"/>
    </source>
</evidence>
<dbReference type="GeneID" id="59149264"/>
<protein>
    <recommendedName>
        <fullName evidence="3">non-specific serine/threonine protein kinase</fullName>
        <ecNumber evidence="3">2.7.11.1</ecNumber>
    </recommendedName>
</protein>
<evidence type="ECO:0000256" key="6">
    <source>
        <dbReference type="ARBA" id="ARBA00022694"/>
    </source>
</evidence>
<evidence type="ECO:0000256" key="7">
    <source>
        <dbReference type="ARBA" id="ARBA00022723"/>
    </source>
</evidence>
<comment type="similarity">
    <text evidence="1">Belongs to the protein kinase superfamily. RIO-type Ser/Thr kinase family.</text>
</comment>
<dbReference type="Pfam" id="PF01163">
    <property type="entry name" value="RIO1"/>
    <property type="match status" value="1"/>
</dbReference>
<dbReference type="FunCoup" id="A0A7L9FGX6">
    <property type="interactions" value="114"/>
</dbReference>
<evidence type="ECO:0000313" key="16">
    <source>
        <dbReference type="Proteomes" id="UP000594121"/>
    </source>
</evidence>
<dbReference type="InterPro" id="IPR000719">
    <property type="entry name" value="Prot_kinase_dom"/>
</dbReference>
<reference evidence="15 16" key="1">
    <citation type="submission" date="2020-10" db="EMBL/GenBank/DDBJ databases">
        <title>Thermofilum lucidum 3507LT sp. nov. a novel member of Thermofilaceae family isolated from Chile hot spring, and proposal of description order Thermofilales.</title>
        <authorList>
            <person name="Zayulina K.S."/>
            <person name="Elcheninov A.G."/>
            <person name="Toshchakov S.V."/>
            <person name="Kublanov I.V."/>
        </authorList>
    </citation>
    <scope>NUCLEOTIDE SEQUENCE [LARGE SCALE GENOMIC DNA]</scope>
    <source>
        <strain evidence="15 16">3507LT</strain>
    </source>
</reference>
<dbReference type="InterPro" id="IPR011009">
    <property type="entry name" value="Kinase-like_dom_sf"/>
</dbReference>
<dbReference type="InParanoid" id="A0A7L9FGX6"/>
<evidence type="ECO:0000256" key="3">
    <source>
        <dbReference type="ARBA" id="ARBA00012513"/>
    </source>
</evidence>
<evidence type="ECO:0000256" key="2">
    <source>
        <dbReference type="ARBA" id="ARBA00010630"/>
    </source>
</evidence>
<dbReference type="Proteomes" id="UP000594121">
    <property type="component" value="Chromosome"/>
</dbReference>
<gene>
    <name evidence="15" type="ORF">IG193_05170</name>
</gene>
<dbReference type="SMART" id="SM00090">
    <property type="entry name" value="RIO"/>
    <property type="match status" value="1"/>
</dbReference>
<name>A0A7L9FGX6_9CREN</name>
<keyword evidence="16" id="KW-1185">Reference proteome</keyword>
<dbReference type="PANTHER" id="PTHR12209">
    <property type="entry name" value="NON-SPECIFIC SERINE/THREONINE PROTEIN KINASE"/>
    <property type="match status" value="1"/>
</dbReference>
<dbReference type="InterPro" id="IPR000687">
    <property type="entry name" value="RIO_kinase"/>
</dbReference>
<evidence type="ECO:0000256" key="5">
    <source>
        <dbReference type="ARBA" id="ARBA00022679"/>
    </source>
</evidence>
<dbReference type="InterPro" id="IPR018934">
    <property type="entry name" value="RIO_dom"/>
</dbReference>
<dbReference type="AlphaFoldDB" id="A0A7L9FGX6"/>
<comment type="similarity">
    <text evidence="2">Belongs to the protein kinase superfamily. BUD32 family.</text>
</comment>
<dbReference type="PANTHER" id="PTHR12209:SF0">
    <property type="entry name" value="EKC_KEOPS COMPLEX SUBUNIT TP53RK"/>
    <property type="match status" value="1"/>
</dbReference>
<feature type="domain" description="Protein kinase" evidence="14">
    <location>
        <begin position="14"/>
        <end position="231"/>
    </location>
</feature>
<dbReference type="InterPro" id="IPR022495">
    <property type="entry name" value="Bud32"/>
</dbReference>
<comment type="catalytic activity">
    <reaction evidence="13">
        <text>L-seryl-[protein] + ATP = O-phospho-L-seryl-[protein] + ADP + H(+)</text>
        <dbReference type="Rhea" id="RHEA:17989"/>
        <dbReference type="Rhea" id="RHEA-COMP:9863"/>
        <dbReference type="Rhea" id="RHEA-COMP:11604"/>
        <dbReference type="ChEBI" id="CHEBI:15378"/>
        <dbReference type="ChEBI" id="CHEBI:29999"/>
        <dbReference type="ChEBI" id="CHEBI:30616"/>
        <dbReference type="ChEBI" id="CHEBI:83421"/>
        <dbReference type="ChEBI" id="CHEBI:456216"/>
        <dbReference type="EC" id="2.7.11.1"/>
    </reaction>
</comment>
<evidence type="ECO:0000256" key="4">
    <source>
        <dbReference type="ARBA" id="ARBA00022527"/>
    </source>
</evidence>
<keyword evidence="5" id="KW-0808">Transferase</keyword>
<dbReference type="EMBL" id="CP062310">
    <property type="protein sequence ID" value="QOJ78176.1"/>
    <property type="molecule type" value="Genomic_DNA"/>
</dbReference>
<accession>A0A7L9FGX6</accession>
<dbReference type="Gene3D" id="1.10.510.10">
    <property type="entry name" value="Transferase(Phosphotransferase) domain 1"/>
    <property type="match status" value="1"/>
</dbReference>
<dbReference type="GO" id="GO:0005524">
    <property type="term" value="F:ATP binding"/>
    <property type="evidence" value="ECO:0007669"/>
    <property type="project" value="UniProtKB-KW"/>
</dbReference>
<keyword evidence="11" id="KW-0460">Magnesium</keyword>
<dbReference type="NCBIfam" id="TIGR03724">
    <property type="entry name" value="arch_bud32"/>
    <property type="match status" value="1"/>
</dbReference>
<dbReference type="GO" id="GO:0005829">
    <property type="term" value="C:cytosol"/>
    <property type="evidence" value="ECO:0007669"/>
    <property type="project" value="TreeGrafter"/>
</dbReference>
<dbReference type="RefSeq" id="WP_192818148.1">
    <property type="nucleotide sequence ID" value="NZ_CP062310.1"/>
</dbReference>
<evidence type="ECO:0000256" key="1">
    <source>
        <dbReference type="ARBA" id="ARBA00009196"/>
    </source>
</evidence>
<dbReference type="NCBIfam" id="NF011463">
    <property type="entry name" value="PRK14879.1-4"/>
    <property type="match status" value="1"/>
</dbReference>